<dbReference type="Pfam" id="PF00005">
    <property type="entry name" value="ABC_tran"/>
    <property type="match status" value="1"/>
</dbReference>
<keyword evidence="1" id="KW-0813">Transport</keyword>
<dbReference type="PROSITE" id="PS50893">
    <property type="entry name" value="ABC_TRANSPORTER_2"/>
    <property type="match status" value="1"/>
</dbReference>
<dbReference type="InterPro" id="IPR017871">
    <property type="entry name" value="ABC_transporter-like_CS"/>
</dbReference>
<dbReference type="PROSITE" id="PS00211">
    <property type="entry name" value="ABC_TRANSPORTER_1"/>
    <property type="match status" value="1"/>
</dbReference>
<sequence>MNKKPVLTVNHLKKQFKEKVVLNDLSFEIFEGDCIALIGPNGAGKTVLMTCLLGDYKASAGDIDVLGYSPSDHRLKKRVGVLFQDNLIQDKMTVQELIDFQRAIYPNPLNEKEVDDLLAFKPKQKQQFANKLSGGQRRLLDFVLTLIGQPDIIFLDEPTTAMDTSTRKRFWEIINHLKTSGKTIIYSSHYIEEVEHTADRILVLHEGNLLKDTTPYLLRSEEKSKHFVLPKKYLDDIDQTIISNLELKNDTISFMTKKPSAIWQSLVEANCPIEAIEMTNRTLLDSIFDSRKDTYHDHI</sequence>
<dbReference type="InterPro" id="IPR027417">
    <property type="entry name" value="P-loop_NTPase"/>
</dbReference>
<keyword evidence="2" id="KW-0547">Nucleotide-binding</keyword>
<dbReference type="PANTHER" id="PTHR42711:SF17">
    <property type="entry name" value="ABC TRANSPORTER ATP-BINDING PROTEIN"/>
    <property type="match status" value="1"/>
</dbReference>
<evidence type="ECO:0000313" key="5">
    <source>
        <dbReference type="EMBL" id="MBJ8349594.1"/>
    </source>
</evidence>
<evidence type="ECO:0000259" key="4">
    <source>
        <dbReference type="PROSITE" id="PS50893"/>
    </source>
</evidence>
<dbReference type="InterPro" id="IPR003439">
    <property type="entry name" value="ABC_transporter-like_ATP-bd"/>
</dbReference>
<name>A0A934P9U0_9STRE</name>
<gene>
    <name evidence="5" type="ORF">JHK64_02975</name>
</gene>
<dbReference type="RefSeq" id="WP_199567521.1">
    <property type="nucleotide sequence ID" value="NZ_JAENBP010000003.1"/>
</dbReference>
<evidence type="ECO:0000256" key="1">
    <source>
        <dbReference type="ARBA" id="ARBA00022448"/>
    </source>
</evidence>
<dbReference type="EMBL" id="JAENBP010000003">
    <property type="protein sequence ID" value="MBJ8349594.1"/>
    <property type="molecule type" value="Genomic_DNA"/>
</dbReference>
<evidence type="ECO:0000256" key="3">
    <source>
        <dbReference type="ARBA" id="ARBA00022840"/>
    </source>
</evidence>
<dbReference type="InterPro" id="IPR050763">
    <property type="entry name" value="ABC_transporter_ATP-binding"/>
</dbReference>
<keyword evidence="6" id="KW-1185">Reference proteome</keyword>
<dbReference type="CDD" id="cd03230">
    <property type="entry name" value="ABC_DR_subfamily_A"/>
    <property type="match status" value="1"/>
</dbReference>
<keyword evidence="3 5" id="KW-0067">ATP-binding</keyword>
<evidence type="ECO:0000256" key="2">
    <source>
        <dbReference type="ARBA" id="ARBA00022741"/>
    </source>
</evidence>
<dbReference type="Proteomes" id="UP000644875">
    <property type="component" value="Unassembled WGS sequence"/>
</dbReference>
<reference evidence="5 6" key="1">
    <citation type="journal article" date="2021" name="Int. J. Syst. Evol. Microbiol.">
        <title>Streptococcus vicugnae sp. nov., isolated from faeces of alpacas (Vicugna pacos) and cattle (Bos taurus), Streptococcus zalophi sp. nov., and Streptococcus pacificus sp. nov., isolated from respiratory tract of California sea lions (Zalophus californianus).</title>
        <authorList>
            <person name="Volokhov D.V."/>
            <person name="Zagorodnyaya T.A."/>
            <person name="Shen Z."/>
            <person name="Blom J."/>
            <person name="Furtak V.A."/>
            <person name="Eisenberg T."/>
            <person name="Fan P."/>
            <person name="Jeong K.C."/>
            <person name="Gao Y."/>
            <person name="Zhang S."/>
            <person name="Amselle M."/>
        </authorList>
    </citation>
    <scope>NUCLEOTIDE SEQUENCE [LARGE SCALE GENOMIC DNA]</scope>
    <source>
        <strain evidence="6">CSL7508-lung</strain>
    </source>
</reference>
<evidence type="ECO:0000313" key="6">
    <source>
        <dbReference type="Proteomes" id="UP000644875"/>
    </source>
</evidence>
<comment type="caution">
    <text evidence="5">The sequence shown here is derived from an EMBL/GenBank/DDBJ whole genome shotgun (WGS) entry which is preliminary data.</text>
</comment>
<dbReference type="GO" id="GO:0005524">
    <property type="term" value="F:ATP binding"/>
    <property type="evidence" value="ECO:0007669"/>
    <property type="project" value="UniProtKB-KW"/>
</dbReference>
<accession>A0A934P9U0</accession>
<dbReference type="SUPFAM" id="SSF52540">
    <property type="entry name" value="P-loop containing nucleoside triphosphate hydrolases"/>
    <property type="match status" value="1"/>
</dbReference>
<dbReference type="SMART" id="SM00382">
    <property type="entry name" value="AAA"/>
    <property type="match status" value="1"/>
</dbReference>
<proteinExistence type="predicted"/>
<organism evidence="5 6">
    <name type="scientific">Streptococcus zalophi</name>
    <dbReference type="NCBI Taxonomy" id="640031"/>
    <lineage>
        <taxon>Bacteria</taxon>
        <taxon>Bacillati</taxon>
        <taxon>Bacillota</taxon>
        <taxon>Bacilli</taxon>
        <taxon>Lactobacillales</taxon>
        <taxon>Streptococcaceae</taxon>
        <taxon>Streptococcus</taxon>
    </lineage>
</organism>
<dbReference type="GO" id="GO:0016887">
    <property type="term" value="F:ATP hydrolysis activity"/>
    <property type="evidence" value="ECO:0007669"/>
    <property type="project" value="InterPro"/>
</dbReference>
<protein>
    <submittedName>
        <fullName evidence="5">ABC transporter ATP-binding protein</fullName>
    </submittedName>
</protein>
<feature type="domain" description="ABC transporter" evidence="4">
    <location>
        <begin position="7"/>
        <end position="231"/>
    </location>
</feature>
<dbReference type="AlphaFoldDB" id="A0A934P9U0"/>
<dbReference type="InterPro" id="IPR003593">
    <property type="entry name" value="AAA+_ATPase"/>
</dbReference>
<dbReference type="Gene3D" id="3.40.50.300">
    <property type="entry name" value="P-loop containing nucleotide triphosphate hydrolases"/>
    <property type="match status" value="1"/>
</dbReference>
<dbReference type="PANTHER" id="PTHR42711">
    <property type="entry name" value="ABC TRANSPORTER ATP-BINDING PROTEIN"/>
    <property type="match status" value="1"/>
</dbReference>